<evidence type="ECO:0000256" key="4">
    <source>
        <dbReference type="ARBA" id="ARBA00022801"/>
    </source>
</evidence>
<dbReference type="InterPro" id="IPR038718">
    <property type="entry name" value="SNF2-like_sf"/>
</dbReference>
<evidence type="ECO:0000313" key="13">
    <source>
        <dbReference type="EMBL" id="TGJ82914.1"/>
    </source>
</evidence>
<reference evidence="13 14" key="1">
    <citation type="submission" date="2019-03" db="EMBL/GenBank/DDBJ databases">
        <title>Draft genome sequence of Xylaria hypoxylon DSM 108379, a ubiquitous saprotrophic-parasitic fungi on hardwood.</title>
        <authorList>
            <person name="Buettner E."/>
            <person name="Leonhardt S."/>
            <person name="Gebauer A.M."/>
            <person name="Liers C."/>
            <person name="Hofrichter M."/>
            <person name="Kellner H."/>
        </authorList>
    </citation>
    <scope>NUCLEOTIDE SEQUENCE [LARGE SCALE GENOMIC DNA]</scope>
    <source>
        <strain evidence="13 14">DSM 108379</strain>
    </source>
</reference>
<keyword evidence="9" id="KW-0175">Coiled coil</keyword>
<dbReference type="GO" id="GO:0003677">
    <property type="term" value="F:DNA binding"/>
    <property type="evidence" value="ECO:0007669"/>
    <property type="project" value="UniProtKB-KW"/>
</dbReference>
<evidence type="ECO:0000256" key="2">
    <source>
        <dbReference type="ARBA" id="ARBA00007025"/>
    </source>
</evidence>
<evidence type="ECO:0000256" key="8">
    <source>
        <dbReference type="ARBA" id="ARBA00023242"/>
    </source>
</evidence>
<feature type="region of interest" description="Disordered" evidence="10">
    <location>
        <begin position="1483"/>
        <end position="1568"/>
    </location>
</feature>
<keyword evidence="6" id="KW-0067">ATP-binding</keyword>
<dbReference type="PANTHER" id="PTHR45797">
    <property type="entry name" value="RAD54-LIKE"/>
    <property type="match status" value="1"/>
</dbReference>
<dbReference type="EMBL" id="SKBN01000111">
    <property type="protein sequence ID" value="TGJ82914.1"/>
    <property type="molecule type" value="Genomic_DNA"/>
</dbReference>
<sequence>MDDPWSWDVERVVQELCTPGKSWPQSSTPLKLPPLDKLEEALREHEVDGEVLLTYDQAELCAELGIKILKHKSTFKNAVQDIRLRSNRYRVYRKRQASEFEDDDEQMLNNVHRPDEVEYKSASEHIQVPTPRISTSEPALLPSGSPLSVADEQVTKKRKIVPTLITTTIDPNRNRNIATEADTVYFASEPAVEHTGRESVNIFSHNLSTGAYLGSKSITRFDIVDSDYISHLEPPLGQDKQFNFVSTSRLIPGRMVQTHRLMKRQLLRGNTRRRTRLGKPDIVSGSNNPDHDKVLPLYGDSDDDMEYDSDTWREIEAEKNEKDSEQSLPKGLTAEEINSTFDRVLQQIASEWRTTKLPKYASKANGVWNEARRSGLKDAIDRARRDLRAFESRIAKWKETIQKHEYRNVVELEQLLSAFEPSVFDREHRLWLISVLTSPSEPVKISRPRGPRKHHLKPQPALADDEEILASESEDDLKDFIVDDELDVHISADDGPLSDTGEEDHTEHSGHPGIGMALGKSVDIAEELQVILDSRKFPKKTLQTPSKPSQPIIIDLTTPPDRMHHLIHYKDGKLSVTKNPIDAKKNVISSPLIMGITDLTVAEQKVASELETVDQPFIDAIFSITRFYAPEDIWLDLILPAFDREWPTAPYNTYIKKDSLTAYTLVRLFDTYQDNTLHKLKRYKKADDKEKQRLQELYKLYPEEWDAFVRFLKRLSDRFEWTETAMSKKKHGVSTTSAPNGDGEKEPDINSLSDDTDVSTDKAAEKMIDSSEKKKKKKKKKKRKEVVRNREAAMVRDLDQALTAEQENRRKLLRARLEQEGSTALGSQHGSIIVNESKGDDQGFIYINDEIAPRIKDHQTAGVRFMWDQLVVAKKRQGCLLAHTMGLGKTMQVITLLVTISQASASDDPTVSSQIPEELRESRTLILCPATLVNNWLDEMLSWLPENHELGAIFKVDATLGAEKRNQVIRNWDALGGIMIIGYNLFKAFVADEDMSEIFLERPNIVVADEAHMMKNPKAKTHVAAANFRTLSRVALTGSPLANNVEEYFAMINWVAPNYLGDILEFRARYANPINHGLHADSTASDRRRALRMLRVLKSEVSPKVSRITIAVLKNNIPRKTEFVITVPLTPIQRQAYEMFIQYHHSNGDSDSKKIPVFAIHDLSLICASPSIFLEKLKEMKSVGNSSTNKTESVTLPQQLISDEMALLRNAERGAKDDFALSWKVPILLEILAQCKKLGDYVLLFSHSKVALNYLEGVLRMKKHSFMRLDGDTQMAGRQDMVKSFNKGNIDIFLISTKAGALGLNITGANRVIIFDAQFNPQNEQQAVGRAYRIGQKKPVFVYRFVCGGTCEQKILHQAIWKMQLASRVVDKKHLVNKAPRFAKAWDMPEEPKQEELDPFLGKDTVLDALLKEKTYREGIRAVQMMDVFEEEAVEDAELSAEDVAISDQMILANEARRQGQPLPTPLPATLIAGNGIISLDGHGLISPGQPSFTGTPSESRPAQQPPFDKHPSAGQPLPQSSLARFAVPSSEHTSHDPRPPSTLPPMQLPGAEVHIRPSNDYSNGSSADVNKSWNSLLEIQGDLSRAFAVHAGFPDRGTRSQVGSDVSSAIWENWQYKTPEQQSAMNWAIMRAASVERFVEALCMGLISPQQLAQLSPENIDQHVKMWREEDASEWETKKRTWSSRRQSRDPEHLQTALQRWSTVPNQGEDSRQTDQSKSYRVDDHEALQAVFERRRLKTQQKDDQEALQAVMERRKVKDSLSQSSDTSKEPRLPNWAKNVVRQAQIPAPSSSVPPRTPSSPKFSPRPQSRTPFK</sequence>
<feature type="compositionally biased region" description="Basic residues" evidence="10">
    <location>
        <begin position="773"/>
        <end position="785"/>
    </location>
</feature>
<evidence type="ECO:0000256" key="1">
    <source>
        <dbReference type="ARBA" id="ARBA00004123"/>
    </source>
</evidence>
<feature type="region of interest" description="Disordered" evidence="10">
    <location>
        <begin position="277"/>
        <end position="303"/>
    </location>
</feature>
<keyword evidence="8" id="KW-0539">Nucleus</keyword>
<evidence type="ECO:0000313" key="14">
    <source>
        <dbReference type="Proteomes" id="UP000297716"/>
    </source>
</evidence>
<dbReference type="Proteomes" id="UP000297716">
    <property type="component" value="Unassembled WGS sequence"/>
</dbReference>
<dbReference type="SUPFAM" id="SSF52540">
    <property type="entry name" value="P-loop containing nucleoside triphosphate hydrolases"/>
    <property type="match status" value="2"/>
</dbReference>
<dbReference type="PROSITE" id="PS51192">
    <property type="entry name" value="HELICASE_ATP_BIND_1"/>
    <property type="match status" value="1"/>
</dbReference>
<keyword evidence="7" id="KW-0238">DNA-binding</keyword>
<dbReference type="Gene3D" id="3.40.50.300">
    <property type="entry name" value="P-loop containing nucleotide triphosphate hydrolases"/>
    <property type="match status" value="1"/>
</dbReference>
<keyword evidence="3" id="KW-0547">Nucleotide-binding</keyword>
<dbReference type="InterPro" id="IPR001650">
    <property type="entry name" value="Helicase_C-like"/>
</dbReference>
<feature type="compositionally biased region" description="Basic and acidic residues" evidence="10">
    <location>
        <begin position="1710"/>
        <end position="1724"/>
    </location>
</feature>
<dbReference type="InterPro" id="IPR013761">
    <property type="entry name" value="SAM/pointed_sf"/>
</dbReference>
<dbReference type="PROSITE" id="PS51194">
    <property type="entry name" value="HELICASE_CTER"/>
    <property type="match status" value="1"/>
</dbReference>
<evidence type="ECO:0000256" key="5">
    <source>
        <dbReference type="ARBA" id="ARBA00022806"/>
    </source>
</evidence>
<organism evidence="13 14">
    <name type="scientific">Xylaria hypoxylon</name>
    <dbReference type="NCBI Taxonomy" id="37992"/>
    <lineage>
        <taxon>Eukaryota</taxon>
        <taxon>Fungi</taxon>
        <taxon>Dikarya</taxon>
        <taxon>Ascomycota</taxon>
        <taxon>Pezizomycotina</taxon>
        <taxon>Sordariomycetes</taxon>
        <taxon>Xylariomycetidae</taxon>
        <taxon>Xylariales</taxon>
        <taxon>Xylariaceae</taxon>
        <taxon>Xylaria</taxon>
    </lineage>
</organism>
<accession>A0A4Z0YFP8</accession>
<feature type="region of interest" description="Disordered" evidence="10">
    <location>
        <begin position="442"/>
        <end position="461"/>
    </location>
</feature>
<dbReference type="InterPro" id="IPR049730">
    <property type="entry name" value="SNF2/RAD54-like_C"/>
</dbReference>
<evidence type="ECO:0000259" key="11">
    <source>
        <dbReference type="PROSITE" id="PS51192"/>
    </source>
</evidence>
<dbReference type="GO" id="GO:0005634">
    <property type="term" value="C:nucleus"/>
    <property type="evidence" value="ECO:0007669"/>
    <property type="project" value="UniProtKB-SubCell"/>
</dbReference>
<dbReference type="CDD" id="cd18793">
    <property type="entry name" value="SF2_C_SNF"/>
    <property type="match status" value="1"/>
</dbReference>
<dbReference type="GO" id="GO:0005524">
    <property type="term" value="F:ATP binding"/>
    <property type="evidence" value="ECO:0007669"/>
    <property type="project" value="UniProtKB-KW"/>
</dbReference>
<proteinExistence type="inferred from homology"/>
<dbReference type="Pfam" id="PF00176">
    <property type="entry name" value="SNF2-rel_dom"/>
    <property type="match status" value="1"/>
</dbReference>
<feature type="domain" description="Helicase ATP-binding" evidence="11">
    <location>
        <begin position="870"/>
        <end position="1058"/>
    </location>
</feature>
<dbReference type="Gene3D" id="1.10.150.50">
    <property type="entry name" value="Transcription Factor, Ets-1"/>
    <property type="match status" value="1"/>
</dbReference>
<keyword evidence="5" id="KW-0347">Helicase</keyword>
<evidence type="ECO:0000256" key="3">
    <source>
        <dbReference type="ARBA" id="ARBA00022741"/>
    </source>
</evidence>
<feature type="compositionally biased region" description="Polar residues" evidence="10">
    <location>
        <begin position="1489"/>
        <end position="1503"/>
    </location>
</feature>
<dbReference type="GO" id="GO:0004386">
    <property type="term" value="F:helicase activity"/>
    <property type="evidence" value="ECO:0007669"/>
    <property type="project" value="UniProtKB-KW"/>
</dbReference>
<dbReference type="InterPro" id="IPR056026">
    <property type="entry name" value="DUF7607"/>
</dbReference>
<feature type="region of interest" description="Disordered" evidence="10">
    <location>
        <begin position="1676"/>
        <end position="1724"/>
    </location>
</feature>
<keyword evidence="14" id="KW-1185">Reference proteome</keyword>
<dbReference type="Pfam" id="PF00271">
    <property type="entry name" value="Helicase_C"/>
    <property type="match status" value="1"/>
</dbReference>
<comment type="caution">
    <text evidence="13">The sequence shown here is derived from an EMBL/GenBank/DDBJ whole genome shotgun (WGS) entry which is preliminary data.</text>
</comment>
<feature type="domain" description="Helicase C-terminal" evidence="12">
    <location>
        <begin position="1227"/>
        <end position="1381"/>
    </location>
</feature>
<dbReference type="InterPro" id="IPR000330">
    <property type="entry name" value="SNF2_N"/>
</dbReference>
<comment type="similarity">
    <text evidence="2">Belongs to the SNF2/RAD54 helicase family.</text>
</comment>
<dbReference type="SUPFAM" id="SSF47769">
    <property type="entry name" value="SAM/Pointed domain"/>
    <property type="match status" value="1"/>
</dbReference>
<feature type="compositionally biased region" description="Basic residues" evidence="10">
    <location>
        <begin position="446"/>
        <end position="457"/>
    </location>
</feature>
<dbReference type="Gene3D" id="3.40.50.10810">
    <property type="entry name" value="Tandem AAA-ATPase domain"/>
    <property type="match status" value="1"/>
</dbReference>
<dbReference type="SMART" id="SM00487">
    <property type="entry name" value="DEXDc"/>
    <property type="match status" value="1"/>
</dbReference>
<feature type="region of interest" description="Disordered" evidence="10">
    <location>
        <begin position="728"/>
        <end position="788"/>
    </location>
</feature>
<comment type="subcellular location">
    <subcellularLocation>
        <location evidence="1">Nucleus</location>
    </subcellularLocation>
</comment>
<dbReference type="PANTHER" id="PTHR45797:SF1">
    <property type="entry name" value="HELICASE ARIP4"/>
    <property type="match status" value="1"/>
</dbReference>
<evidence type="ECO:0000259" key="12">
    <source>
        <dbReference type="PROSITE" id="PS51194"/>
    </source>
</evidence>
<evidence type="ECO:0000256" key="9">
    <source>
        <dbReference type="SAM" id="Coils"/>
    </source>
</evidence>
<protein>
    <submittedName>
        <fullName evidence="13">Uncharacterized protein</fullName>
    </submittedName>
</protein>
<feature type="compositionally biased region" description="Polar residues" evidence="10">
    <location>
        <begin position="1697"/>
        <end position="1709"/>
    </location>
</feature>
<dbReference type="SMART" id="SM00490">
    <property type="entry name" value="HELICc"/>
    <property type="match status" value="1"/>
</dbReference>
<gene>
    <name evidence="13" type="ORF">E0Z10_g5844</name>
</gene>
<feature type="coiled-coil region" evidence="9">
    <location>
        <begin position="373"/>
        <end position="407"/>
    </location>
</feature>
<dbReference type="GO" id="GO:0016887">
    <property type="term" value="F:ATP hydrolysis activity"/>
    <property type="evidence" value="ECO:0007669"/>
    <property type="project" value="InterPro"/>
</dbReference>
<dbReference type="InterPro" id="IPR027417">
    <property type="entry name" value="P-loop_NTPase"/>
</dbReference>
<keyword evidence="4" id="KW-0378">Hydrolase</keyword>
<evidence type="ECO:0000256" key="7">
    <source>
        <dbReference type="ARBA" id="ARBA00023125"/>
    </source>
</evidence>
<evidence type="ECO:0000256" key="10">
    <source>
        <dbReference type="SAM" id="MobiDB-lite"/>
    </source>
</evidence>
<feature type="compositionally biased region" description="Basic and acidic residues" evidence="10">
    <location>
        <begin position="759"/>
        <end position="772"/>
    </location>
</feature>
<feature type="region of interest" description="Disordered" evidence="10">
    <location>
        <begin position="491"/>
        <end position="512"/>
    </location>
</feature>
<name>A0A4Z0YFP8_9PEZI</name>
<dbReference type="OrthoDB" id="2020972at2759"/>
<dbReference type="InterPro" id="IPR014001">
    <property type="entry name" value="Helicase_ATP-bd"/>
</dbReference>
<dbReference type="Pfam" id="PF24580">
    <property type="entry name" value="DUF7607"/>
    <property type="match status" value="1"/>
</dbReference>
<feature type="region of interest" description="Disordered" evidence="10">
    <location>
        <begin position="1753"/>
        <end position="1815"/>
    </location>
</feature>
<dbReference type="InterPro" id="IPR044574">
    <property type="entry name" value="ARIP4-like"/>
</dbReference>
<dbReference type="STRING" id="37992.A0A4Z0YFP8"/>
<evidence type="ECO:0000256" key="6">
    <source>
        <dbReference type="ARBA" id="ARBA00022840"/>
    </source>
</evidence>